<comment type="cofactor">
    <cofactor evidence="1">
        <name>a divalent metal cation</name>
        <dbReference type="ChEBI" id="CHEBI:60240"/>
    </cofactor>
</comment>
<dbReference type="GO" id="GO:0004519">
    <property type="term" value="F:endonuclease activity"/>
    <property type="evidence" value="ECO:0007669"/>
    <property type="project" value="UniProtKB-KW"/>
</dbReference>
<dbReference type="AlphaFoldDB" id="A0A8S9U6F7"/>
<evidence type="ECO:0000256" key="4">
    <source>
        <dbReference type="ARBA" id="ARBA00022722"/>
    </source>
</evidence>
<keyword evidence="5" id="KW-0479">Metal-binding</keyword>
<evidence type="ECO:0000313" key="9">
    <source>
        <dbReference type="EMBL" id="KAF4133838.1"/>
    </source>
</evidence>
<evidence type="ECO:0000256" key="1">
    <source>
        <dbReference type="ARBA" id="ARBA00001968"/>
    </source>
</evidence>
<keyword evidence="9" id="KW-0255">Endonuclease</keyword>
<feature type="domain" description="DDE Tnp4" evidence="8">
    <location>
        <begin position="164"/>
        <end position="256"/>
    </location>
</feature>
<reference evidence="9" key="1">
    <citation type="submission" date="2020-03" db="EMBL/GenBank/DDBJ databases">
        <title>Hybrid Assembly of Korean Phytophthora infestans isolates.</title>
        <authorList>
            <person name="Prokchorchik M."/>
            <person name="Lee Y."/>
            <person name="Seo J."/>
            <person name="Cho J.-H."/>
            <person name="Park Y.-E."/>
            <person name="Jang D.-C."/>
            <person name="Im J.-S."/>
            <person name="Choi J.-G."/>
            <person name="Park H.-J."/>
            <person name="Lee G.-B."/>
            <person name="Lee Y.-G."/>
            <person name="Hong S.-Y."/>
            <person name="Cho K."/>
            <person name="Sohn K.H."/>
        </authorList>
    </citation>
    <scope>NUCLEOTIDE SEQUENCE</scope>
    <source>
        <strain evidence="9">KR_2_A2</strain>
    </source>
</reference>
<keyword evidence="6" id="KW-0378">Hydrolase</keyword>
<protein>
    <submittedName>
        <fullName evidence="9">DDE superfamily endonuclease</fullName>
    </submittedName>
</protein>
<comment type="similarity">
    <text evidence="3">Belongs to the HARBI1 family.</text>
</comment>
<dbReference type="InterPro" id="IPR045249">
    <property type="entry name" value="HARBI1-like"/>
</dbReference>
<evidence type="ECO:0000256" key="3">
    <source>
        <dbReference type="ARBA" id="ARBA00006958"/>
    </source>
</evidence>
<name>A0A8S9U6F7_PHYIN</name>
<comment type="subcellular location">
    <subcellularLocation>
        <location evidence="2">Nucleus</location>
    </subcellularLocation>
</comment>
<dbReference type="InterPro" id="IPR027806">
    <property type="entry name" value="HARBI1_dom"/>
</dbReference>
<sequence length="272" mass="30887">MVGDDDEDDLWLLLAVGALLEANQKGILRLLPATFPVPRLLNQESQRVFDDIYESDNPFLFRDHFRMDTRVYDSLFDACAPFISNKIKYHREVLAVTLYWLGRAASCRDQVVKFGLAYSTAHKYRHYGLYAIISALHDIIQLPTTVPTDFVRDFPYFDQALVAIDGVHVPIAMSAEDTERCRNRKGWVSTNVLIASDWQLNAAYIYPGAEGDAHDSMVLARTELLQLIGDGMYVLADAGYALHPKVLTLFRGVRYHLQKDLGDRARRKNSST</sequence>
<evidence type="ECO:0000256" key="6">
    <source>
        <dbReference type="ARBA" id="ARBA00022801"/>
    </source>
</evidence>
<evidence type="ECO:0000256" key="7">
    <source>
        <dbReference type="ARBA" id="ARBA00023242"/>
    </source>
</evidence>
<dbReference type="GO" id="GO:0005634">
    <property type="term" value="C:nucleus"/>
    <property type="evidence" value="ECO:0007669"/>
    <property type="project" value="UniProtKB-SubCell"/>
</dbReference>
<accession>A0A8S9U6F7</accession>
<organism evidence="9 10">
    <name type="scientific">Phytophthora infestans</name>
    <name type="common">Potato late blight agent</name>
    <name type="synonym">Botrytis infestans</name>
    <dbReference type="NCBI Taxonomy" id="4787"/>
    <lineage>
        <taxon>Eukaryota</taxon>
        <taxon>Sar</taxon>
        <taxon>Stramenopiles</taxon>
        <taxon>Oomycota</taxon>
        <taxon>Peronosporomycetes</taxon>
        <taxon>Peronosporales</taxon>
        <taxon>Peronosporaceae</taxon>
        <taxon>Phytophthora</taxon>
    </lineage>
</organism>
<dbReference type="PANTHER" id="PTHR22930">
    <property type="match status" value="1"/>
</dbReference>
<gene>
    <name evidence="9" type="ORF">GN958_ATG17175</name>
</gene>
<evidence type="ECO:0000259" key="8">
    <source>
        <dbReference type="Pfam" id="PF13359"/>
    </source>
</evidence>
<dbReference type="GO" id="GO:0046872">
    <property type="term" value="F:metal ion binding"/>
    <property type="evidence" value="ECO:0007669"/>
    <property type="project" value="UniProtKB-KW"/>
</dbReference>
<dbReference type="Pfam" id="PF13359">
    <property type="entry name" value="DDE_Tnp_4"/>
    <property type="match status" value="1"/>
</dbReference>
<proteinExistence type="inferred from homology"/>
<dbReference type="Proteomes" id="UP000704712">
    <property type="component" value="Unassembled WGS sequence"/>
</dbReference>
<evidence type="ECO:0000256" key="2">
    <source>
        <dbReference type="ARBA" id="ARBA00004123"/>
    </source>
</evidence>
<dbReference type="EMBL" id="JAACNO010002359">
    <property type="protein sequence ID" value="KAF4133838.1"/>
    <property type="molecule type" value="Genomic_DNA"/>
</dbReference>
<evidence type="ECO:0000313" key="10">
    <source>
        <dbReference type="Proteomes" id="UP000704712"/>
    </source>
</evidence>
<evidence type="ECO:0000256" key="5">
    <source>
        <dbReference type="ARBA" id="ARBA00022723"/>
    </source>
</evidence>
<comment type="caution">
    <text evidence="9">The sequence shown here is derived from an EMBL/GenBank/DDBJ whole genome shotgun (WGS) entry which is preliminary data.</text>
</comment>
<dbReference type="PANTHER" id="PTHR22930:SF251">
    <property type="entry name" value="DDE TNP4 DOMAIN-CONTAINING PROTEIN"/>
    <property type="match status" value="1"/>
</dbReference>
<keyword evidence="4" id="KW-0540">Nuclease</keyword>
<keyword evidence="7" id="KW-0539">Nucleus</keyword>
<dbReference type="GO" id="GO:0016787">
    <property type="term" value="F:hydrolase activity"/>
    <property type="evidence" value="ECO:0007669"/>
    <property type="project" value="UniProtKB-KW"/>
</dbReference>